<dbReference type="AlphaFoldDB" id="A0A975DKU5"/>
<dbReference type="KEGG" id="pxi:J5O05_19500"/>
<sequence>MSQDYYNIHAYDLANQYQAVDFEYLHAHWLHLLKPYLRKAQARFLDVGAGAGRDAVYFALNGNDPYVVAVEPAATLKRMGEAYSGSLPIHWLEDSLPRLFFTEQLGTHFDVILLSSVLNHLPIWALRPSLYRVTQLLLQGGIVMISLRESEDAQDNKQRGVNNISIEQLLHAATCEGLSCIYQKEAQADFFGRDAIKWHVFVFQVQ</sequence>
<evidence type="ECO:0000313" key="1">
    <source>
        <dbReference type="EMBL" id="QTH73648.1"/>
    </source>
</evidence>
<dbReference type="CDD" id="cd02440">
    <property type="entry name" value="AdoMet_MTases"/>
    <property type="match status" value="1"/>
</dbReference>
<dbReference type="SUPFAM" id="SSF53335">
    <property type="entry name" value="S-adenosyl-L-methionine-dependent methyltransferases"/>
    <property type="match status" value="1"/>
</dbReference>
<accession>A0A975DKU5</accession>
<reference evidence="1" key="1">
    <citation type="submission" date="2021-03" db="EMBL/GenBank/DDBJ databases">
        <title>Complete Genome of Pseudoalteromonas xiamenensis STKMTI.2, a new potential marine bacterium producing anti-Vibrio compounds.</title>
        <authorList>
            <person name="Handayani D.P."/>
            <person name="Isnansetyo A."/>
            <person name="Istiqomah I."/>
            <person name="Jumina J."/>
        </authorList>
    </citation>
    <scope>NUCLEOTIDE SEQUENCE</scope>
    <source>
        <strain evidence="1">STKMTI.2</strain>
        <plasmid evidence="1">unnamed5</plasmid>
    </source>
</reference>
<dbReference type="EMBL" id="CP072135">
    <property type="protein sequence ID" value="QTH73648.1"/>
    <property type="molecule type" value="Genomic_DNA"/>
</dbReference>
<keyword evidence="1" id="KW-0489">Methyltransferase</keyword>
<proteinExistence type="predicted"/>
<dbReference type="Pfam" id="PF13489">
    <property type="entry name" value="Methyltransf_23"/>
    <property type="match status" value="1"/>
</dbReference>
<dbReference type="PANTHER" id="PTHR43464">
    <property type="entry name" value="METHYLTRANSFERASE"/>
    <property type="match status" value="1"/>
</dbReference>
<gene>
    <name evidence="1" type="ORF">J5O05_19500</name>
</gene>
<dbReference type="GO" id="GO:0010420">
    <property type="term" value="F:polyprenyldihydroxybenzoate methyltransferase activity"/>
    <property type="evidence" value="ECO:0007669"/>
    <property type="project" value="TreeGrafter"/>
</dbReference>
<dbReference type="Gene3D" id="3.40.50.150">
    <property type="entry name" value="Vaccinia Virus protein VP39"/>
    <property type="match status" value="1"/>
</dbReference>
<organism evidence="1 2">
    <name type="scientific">Pseudoalteromonas xiamenensis</name>
    <dbReference type="NCBI Taxonomy" id="882626"/>
    <lineage>
        <taxon>Bacteria</taxon>
        <taxon>Pseudomonadati</taxon>
        <taxon>Pseudomonadota</taxon>
        <taxon>Gammaproteobacteria</taxon>
        <taxon>Alteromonadales</taxon>
        <taxon>Pseudoalteromonadaceae</taxon>
        <taxon>Pseudoalteromonas</taxon>
    </lineage>
</organism>
<name>A0A975DKU5_9GAMM</name>
<protein>
    <submittedName>
        <fullName evidence="1">Class I SAM-dependent methyltransferase</fullName>
    </submittedName>
</protein>
<geneLocation type="plasmid" evidence="1 2">
    <name>unnamed5</name>
</geneLocation>
<dbReference type="PANTHER" id="PTHR43464:SF23">
    <property type="entry name" value="JUVENILE HORMONE ACID O-METHYLTRANSFERASE"/>
    <property type="match status" value="1"/>
</dbReference>
<keyword evidence="1" id="KW-0614">Plasmid</keyword>
<keyword evidence="2" id="KW-1185">Reference proteome</keyword>
<evidence type="ECO:0000313" key="2">
    <source>
        <dbReference type="Proteomes" id="UP000664904"/>
    </source>
</evidence>
<dbReference type="GO" id="GO:0032259">
    <property type="term" value="P:methylation"/>
    <property type="evidence" value="ECO:0007669"/>
    <property type="project" value="UniProtKB-KW"/>
</dbReference>
<keyword evidence="1" id="KW-0808">Transferase</keyword>
<dbReference type="Proteomes" id="UP000664904">
    <property type="component" value="Plasmid unnamed5"/>
</dbReference>
<dbReference type="RefSeq" id="WP_208845298.1">
    <property type="nucleotide sequence ID" value="NZ_CP072135.1"/>
</dbReference>
<dbReference type="InterPro" id="IPR029063">
    <property type="entry name" value="SAM-dependent_MTases_sf"/>
</dbReference>